<comment type="caution">
    <text evidence="1">The sequence shown here is derived from an EMBL/GenBank/DDBJ whole genome shotgun (WGS) entry which is preliminary data.</text>
</comment>
<dbReference type="Proteomes" id="UP000461754">
    <property type="component" value="Unassembled WGS sequence"/>
</dbReference>
<evidence type="ECO:0000313" key="1">
    <source>
        <dbReference type="EMBL" id="MSS19082.1"/>
    </source>
</evidence>
<protein>
    <recommendedName>
        <fullName evidence="3">YbbR-like domain-containing protein</fullName>
    </recommendedName>
</protein>
<dbReference type="CDD" id="cd20206">
    <property type="entry name" value="YbbR"/>
    <property type="match status" value="1"/>
</dbReference>
<keyword evidence="2" id="KW-1185">Reference proteome</keyword>
<proteinExistence type="predicted"/>
<dbReference type="InterPro" id="IPR012505">
    <property type="entry name" value="YbbR"/>
</dbReference>
<accession>A0A7X2NEG0</accession>
<evidence type="ECO:0008006" key="3">
    <source>
        <dbReference type="Google" id="ProtNLM"/>
    </source>
</evidence>
<reference evidence="1 2" key="1">
    <citation type="submission" date="2019-08" db="EMBL/GenBank/DDBJ databases">
        <title>In-depth cultivation of the pig gut microbiome towards novel bacterial diversity and tailored functional studies.</title>
        <authorList>
            <person name="Wylensek D."/>
            <person name="Hitch T.C.A."/>
            <person name="Clavel T."/>
        </authorList>
    </citation>
    <scope>NUCLEOTIDE SEQUENCE [LARGE SCALE GENOMIC DNA]</scope>
    <source>
        <strain evidence="1 2">RF-744-FAT-4</strain>
    </source>
</reference>
<dbReference type="Gene3D" id="2.170.120.30">
    <property type="match status" value="2"/>
</dbReference>
<dbReference type="Pfam" id="PF07949">
    <property type="entry name" value="YbbR"/>
    <property type="match status" value="4"/>
</dbReference>
<dbReference type="EMBL" id="VUMO01000001">
    <property type="protein sequence ID" value="MSS19082.1"/>
    <property type="molecule type" value="Genomic_DNA"/>
</dbReference>
<dbReference type="InterPro" id="IPR053154">
    <property type="entry name" value="c-di-AMP_regulator"/>
</dbReference>
<organism evidence="1 2">
    <name type="scientific">Pseudoramibacter porci</name>
    <dbReference type="NCBI Taxonomy" id="2606631"/>
    <lineage>
        <taxon>Bacteria</taxon>
        <taxon>Bacillati</taxon>
        <taxon>Bacillota</taxon>
        <taxon>Clostridia</taxon>
        <taxon>Eubacteriales</taxon>
        <taxon>Eubacteriaceae</taxon>
        <taxon>Pseudoramibacter</taxon>
    </lineage>
</organism>
<sequence>MKMMTVKTICPMMNMKISMITMNRQMRKKCRRRKPLPMENRAMKKSNKTGSDRTARIVRLIIAACLSVFLWSYINGNDINMITQEINNIPVTLINTEKLTSKGLLLSEQKNYFVNIRVRGSERNVSKLDASQITATADLSGVKGPGTYTADVVLQGLPNSVILQETQPSEIRIKIDSIRHKSHSVTINTSGKPGNHLSVVSATTSEKVRVEGPSQSVNKIKSCVATANVQDITDDTDVNIPVRAIDKNGNVLSDVECKPSMIKASVKIGKTKRVKIKTPKTTGSVGDGYKVAKMTVSPKTVLLGGKESDLDSIDSVRPESIDLNGIKSGTVIQKKLNLPSGVTDMDGNTNVTVTIKVEALTTKRLMIDDIEQRNVPNDLTVTKIENASVSVKIEGTNSELATLDSKDLSAWIDFSDAAEGTGSYNIQVTTDKGTIKSVSPSSTSATLKSKN</sequence>
<dbReference type="Gene3D" id="2.170.120.40">
    <property type="entry name" value="YbbR-like domain"/>
    <property type="match status" value="2"/>
</dbReference>
<evidence type="ECO:0000313" key="2">
    <source>
        <dbReference type="Proteomes" id="UP000461754"/>
    </source>
</evidence>
<dbReference type="AlphaFoldDB" id="A0A7X2NEG0"/>
<gene>
    <name evidence="1" type="ORF">FYJ52_01460</name>
</gene>
<dbReference type="PANTHER" id="PTHR37804">
    <property type="entry name" value="CDAA REGULATORY PROTEIN CDAR"/>
    <property type="match status" value="1"/>
</dbReference>
<dbReference type="PANTHER" id="PTHR37804:SF1">
    <property type="entry name" value="CDAA REGULATORY PROTEIN CDAR"/>
    <property type="match status" value="1"/>
</dbReference>
<name>A0A7X2NEG0_9FIRM</name>